<name>V4TB31_9HYPH</name>
<protein>
    <recommendedName>
        <fullName evidence="3 6">Alanine racemase</fullName>
        <ecNumber evidence="3 6">5.1.1.1</ecNumber>
    </recommendedName>
</protein>
<feature type="domain" description="Alanine racemase C-terminal" evidence="9">
    <location>
        <begin position="246"/>
        <end position="377"/>
    </location>
</feature>
<keyword evidence="4 6" id="KW-0663">Pyridoxal phosphate</keyword>
<feature type="modified residue" description="N6-(pyridoxal phosphate)lysine" evidence="6 7">
    <location>
        <position position="48"/>
    </location>
</feature>
<dbReference type="Gene3D" id="3.20.20.10">
    <property type="entry name" value="Alanine racemase"/>
    <property type="match status" value="1"/>
</dbReference>
<dbReference type="CDD" id="cd00430">
    <property type="entry name" value="PLPDE_III_AR"/>
    <property type="match status" value="1"/>
</dbReference>
<feature type="active site" description="Proton acceptor; specific for D-alanine" evidence="6">
    <location>
        <position position="48"/>
    </location>
</feature>
<evidence type="ECO:0000256" key="3">
    <source>
        <dbReference type="ARBA" id="ARBA00013089"/>
    </source>
</evidence>
<dbReference type="GO" id="GO:0008784">
    <property type="term" value="F:alanine racemase activity"/>
    <property type="evidence" value="ECO:0007669"/>
    <property type="project" value="UniProtKB-UniRule"/>
</dbReference>
<dbReference type="STRING" id="631454.N177_3686"/>
<evidence type="ECO:0000256" key="5">
    <source>
        <dbReference type="ARBA" id="ARBA00023235"/>
    </source>
</evidence>
<dbReference type="InterPro" id="IPR009006">
    <property type="entry name" value="Ala_racemase/Decarboxylase_C"/>
</dbReference>
<evidence type="ECO:0000256" key="6">
    <source>
        <dbReference type="HAMAP-Rule" id="MF_01201"/>
    </source>
</evidence>
<dbReference type="OrthoDB" id="9813814at2"/>
<evidence type="ECO:0000256" key="4">
    <source>
        <dbReference type="ARBA" id="ARBA00022898"/>
    </source>
</evidence>
<dbReference type="EC" id="5.1.1.1" evidence="3 6"/>
<dbReference type="GO" id="GO:0030170">
    <property type="term" value="F:pyridoxal phosphate binding"/>
    <property type="evidence" value="ECO:0007669"/>
    <property type="project" value="UniProtKB-UniRule"/>
</dbReference>
<dbReference type="PATRIC" id="fig|631454.5.peg.3647"/>
<comment type="cofactor">
    <cofactor evidence="2 6 7">
        <name>pyridoxal 5'-phosphate</name>
        <dbReference type="ChEBI" id="CHEBI:597326"/>
    </cofactor>
</comment>
<dbReference type="AlphaFoldDB" id="V4TB31"/>
<keyword evidence="5 6" id="KW-0413">Isomerase</keyword>
<dbReference type="RefSeq" id="WP_023433804.1">
    <property type="nucleotide sequence ID" value="NZ_AWXZ01000039.1"/>
</dbReference>
<dbReference type="InterPro" id="IPR000821">
    <property type="entry name" value="Ala_racemase"/>
</dbReference>
<feature type="binding site" evidence="6 8">
    <location>
        <position position="320"/>
    </location>
    <ligand>
        <name>substrate</name>
    </ligand>
</feature>
<dbReference type="Pfam" id="PF01168">
    <property type="entry name" value="Ala_racemase_N"/>
    <property type="match status" value="1"/>
</dbReference>
<sequence>MSLPPTRVSPEELSAHAGRLIVDLDALAENYRALAARAGPAEAAAVVKADAYGTGVEGAVPALSAAGCRTFFTAILAEARRVKALAPDATVYALGGLAPGCAGAFAEARVRPVLGSPPEIEEWAEFCRSHGKPLAAALHADTGMNRLGLSLEQCRALSGSGALDQFEIALVMTHPACADDLSDPATEAQRRRFDEARALLPAAPASFANSAATLRDAAFHYDLVRPGIALYGGAAVNGAQNPMRNVVTVTARIVQLRDAKAGEAVGYGAVQHLRRDSRLAILSAGYADGYVRLAGGSDARAGGSAFIDGTPAPLVGRVSMDLVAVDVTDLPEDAVAPGREVVLIGEEFTVDDVARLCGTIGYEILTRLGPRFLRQYAGGPAT</sequence>
<dbReference type="Pfam" id="PF00842">
    <property type="entry name" value="Ala_racemase_C"/>
    <property type="match status" value="1"/>
</dbReference>
<dbReference type="GO" id="GO:0005829">
    <property type="term" value="C:cytosol"/>
    <property type="evidence" value="ECO:0007669"/>
    <property type="project" value="TreeGrafter"/>
</dbReference>
<comment type="pathway">
    <text evidence="6">Amino-acid biosynthesis; D-alanine biosynthesis; D-alanine from L-alanine: step 1/1.</text>
</comment>
<dbReference type="Proteomes" id="UP000017819">
    <property type="component" value="Unassembled WGS sequence"/>
</dbReference>
<evidence type="ECO:0000259" key="9">
    <source>
        <dbReference type="SMART" id="SM01005"/>
    </source>
</evidence>
<dbReference type="InterPro" id="IPR011079">
    <property type="entry name" value="Ala_racemase_C"/>
</dbReference>
<gene>
    <name evidence="10" type="ORF">N177_3686</name>
</gene>
<dbReference type="HAMAP" id="MF_01201">
    <property type="entry name" value="Ala_racemase"/>
    <property type="match status" value="1"/>
</dbReference>
<dbReference type="SUPFAM" id="SSF51419">
    <property type="entry name" value="PLP-binding barrel"/>
    <property type="match status" value="1"/>
</dbReference>
<comment type="caution">
    <text evidence="10">The sequence shown here is derived from an EMBL/GenBank/DDBJ whole genome shotgun (WGS) entry which is preliminary data.</text>
</comment>
<dbReference type="InterPro" id="IPR001608">
    <property type="entry name" value="Ala_racemase_N"/>
</dbReference>
<dbReference type="InterPro" id="IPR029066">
    <property type="entry name" value="PLP-binding_barrel"/>
</dbReference>
<dbReference type="EMBL" id="AWXZ01000039">
    <property type="protein sequence ID" value="ESR23618.1"/>
    <property type="molecule type" value="Genomic_DNA"/>
</dbReference>
<comment type="similarity">
    <text evidence="6">Belongs to the alanine racemase family.</text>
</comment>
<evidence type="ECO:0000256" key="7">
    <source>
        <dbReference type="PIRSR" id="PIRSR600821-50"/>
    </source>
</evidence>
<evidence type="ECO:0000313" key="11">
    <source>
        <dbReference type="Proteomes" id="UP000017819"/>
    </source>
</evidence>
<dbReference type="SUPFAM" id="SSF50621">
    <property type="entry name" value="Alanine racemase C-terminal domain-like"/>
    <property type="match status" value="1"/>
</dbReference>
<evidence type="ECO:0000256" key="8">
    <source>
        <dbReference type="PIRSR" id="PIRSR600821-52"/>
    </source>
</evidence>
<evidence type="ECO:0000256" key="1">
    <source>
        <dbReference type="ARBA" id="ARBA00000316"/>
    </source>
</evidence>
<dbReference type="UniPathway" id="UPA00042">
    <property type="reaction ID" value="UER00497"/>
</dbReference>
<accession>V4TB31</accession>
<proteinExistence type="inferred from homology"/>
<dbReference type="PRINTS" id="PR00992">
    <property type="entry name" value="ALARACEMASE"/>
</dbReference>
<comment type="function">
    <text evidence="6">Catalyzes the interconversion of L-alanine and D-alanine. May also act on other amino acids.</text>
</comment>
<dbReference type="GO" id="GO:0030632">
    <property type="term" value="P:D-alanine biosynthetic process"/>
    <property type="evidence" value="ECO:0007669"/>
    <property type="project" value="UniProtKB-UniRule"/>
</dbReference>
<dbReference type="eggNOG" id="COG0787">
    <property type="taxonomic scope" value="Bacteria"/>
</dbReference>
<dbReference type="NCBIfam" id="TIGR00492">
    <property type="entry name" value="alr"/>
    <property type="match status" value="1"/>
</dbReference>
<dbReference type="Gene3D" id="2.40.37.10">
    <property type="entry name" value="Lyase, Ornithine Decarboxylase, Chain A, domain 1"/>
    <property type="match status" value="1"/>
</dbReference>
<evidence type="ECO:0000256" key="2">
    <source>
        <dbReference type="ARBA" id="ARBA00001933"/>
    </source>
</evidence>
<dbReference type="SMART" id="SM01005">
    <property type="entry name" value="Ala_racemase_C"/>
    <property type="match status" value="1"/>
</dbReference>
<comment type="catalytic activity">
    <reaction evidence="1 6">
        <text>L-alanine = D-alanine</text>
        <dbReference type="Rhea" id="RHEA:20249"/>
        <dbReference type="ChEBI" id="CHEBI:57416"/>
        <dbReference type="ChEBI" id="CHEBI:57972"/>
        <dbReference type="EC" id="5.1.1.1"/>
    </reaction>
</comment>
<keyword evidence="11" id="KW-1185">Reference proteome</keyword>
<reference evidence="10 11" key="1">
    <citation type="journal article" date="2014" name="Genome Announc.">
        <title>Draft Genome Sequence of Lutibaculum baratangense Strain AMV1T, Isolated from a Mud Volcano in Andamans, India.</title>
        <authorList>
            <person name="Singh A."/>
            <person name="Sreenivas A."/>
            <person name="Sathyanarayana Reddy G."/>
            <person name="Pinnaka A.K."/>
            <person name="Shivaji S."/>
        </authorList>
    </citation>
    <scope>NUCLEOTIDE SEQUENCE [LARGE SCALE GENOMIC DNA]</scope>
    <source>
        <strain evidence="10 11">AMV1</strain>
    </source>
</reference>
<organism evidence="10 11">
    <name type="scientific">Lutibaculum baratangense AMV1</name>
    <dbReference type="NCBI Taxonomy" id="631454"/>
    <lineage>
        <taxon>Bacteria</taxon>
        <taxon>Pseudomonadati</taxon>
        <taxon>Pseudomonadota</taxon>
        <taxon>Alphaproteobacteria</taxon>
        <taxon>Hyphomicrobiales</taxon>
        <taxon>Tepidamorphaceae</taxon>
        <taxon>Lutibaculum</taxon>
    </lineage>
</organism>
<feature type="active site" description="Proton acceptor; specific for L-alanine" evidence="6">
    <location>
        <position position="267"/>
    </location>
</feature>
<dbReference type="PANTHER" id="PTHR30511">
    <property type="entry name" value="ALANINE RACEMASE"/>
    <property type="match status" value="1"/>
</dbReference>
<dbReference type="PANTHER" id="PTHR30511:SF0">
    <property type="entry name" value="ALANINE RACEMASE, CATABOLIC-RELATED"/>
    <property type="match status" value="1"/>
</dbReference>
<feature type="binding site" evidence="6 8">
    <location>
        <position position="146"/>
    </location>
    <ligand>
        <name>substrate</name>
    </ligand>
</feature>
<evidence type="ECO:0000313" key="10">
    <source>
        <dbReference type="EMBL" id="ESR23618.1"/>
    </source>
</evidence>